<feature type="compositionally biased region" description="Basic residues" evidence="1">
    <location>
        <begin position="55"/>
        <end position="65"/>
    </location>
</feature>
<evidence type="ECO:0000313" key="2">
    <source>
        <dbReference type="EMBL" id="KAK9157715.1"/>
    </source>
</evidence>
<feature type="region of interest" description="Disordered" evidence="1">
    <location>
        <begin position="52"/>
        <end position="92"/>
    </location>
</feature>
<dbReference type="EMBL" id="JBBNAG010000002">
    <property type="protein sequence ID" value="KAK9157715.1"/>
    <property type="molecule type" value="Genomic_DNA"/>
</dbReference>
<reference evidence="2 3" key="1">
    <citation type="submission" date="2024-01" db="EMBL/GenBank/DDBJ databases">
        <title>Genome assemblies of Stephania.</title>
        <authorList>
            <person name="Yang L."/>
        </authorList>
    </citation>
    <scope>NUCLEOTIDE SEQUENCE [LARGE SCALE GENOMIC DNA]</scope>
    <source>
        <strain evidence="2">JXDWG</strain>
        <tissue evidence="2">Leaf</tissue>
    </source>
</reference>
<feature type="compositionally biased region" description="Polar residues" evidence="1">
    <location>
        <begin position="73"/>
        <end position="84"/>
    </location>
</feature>
<accession>A0AAP0KT41</accession>
<proteinExistence type="predicted"/>
<protein>
    <submittedName>
        <fullName evidence="2">Uncharacterized protein</fullName>
    </submittedName>
</protein>
<organism evidence="2 3">
    <name type="scientific">Stephania cephalantha</name>
    <dbReference type="NCBI Taxonomy" id="152367"/>
    <lineage>
        <taxon>Eukaryota</taxon>
        <taxon>Viridiplantae</taxon>
        <taxon>Streptophyta</taxon>
        <taxon>Embryophyta</taxon>
        <taxon>Tracheophyta</taxon>
        <taxon>Spermatophyta</taxon>
        <taxon>Magnoliopsida</taxon>
        <taxon>Ranunculales</taxon>
        <taxon>Menispermaceae</taxon>
        <taxon>Menispermoideae</taxon>
        <taxon>Cissampelideae</taxon>
        <taxon>Stephania</taxon>
    </lineage>
</organism>
<evidence type="ECO:0000256" key="1">
    <source>
        <dbReference type="SAM" id="MobiDB-lite"/>
    </source>
</evidence>
<sequence>MGRARPVLGPAHRVHTHAMRACAPPSSRSTGSIGRKEENFFFTSLSSGDGLGWHPSHHHRGHGVRPGRPNPHSSATQNNHNSNDSPCSPSRRITSPPPPLLFFFFLSRFSSSSLVRSIVCLHVCVVCDVGG</sequence>
<keyword evidence="3" id="KW-1185">Reference proteome</keyword>
<name>A0AAP0KT41_9MAGN</name>
<evidence type="ECO:0000313" key="3">
    <source>
        <dbReference type="Proteomes" id="UP001419268"/>
    </source>
</evidence>
<feature type="region of interest" description="Disordered" evidence="1">
    <location>
        <begin position="1"/>
        <end position="33"/>
    </location>
</feature>
<dbReference type="AlphaFoldDB" id="A0AAP0KT41"/>
<gene>
    <name evidence="2" type="ORF">Scep_004289</name>
</gene>
<comment type="caution">
    <text evidence="2">The sequence shown here is derived from an EMBL/GenBank/DDBJ whole genome shotgun (WGS) entry which is preliminary data.</text>
</comment>
<dbReference type="Proteomes" id="UP001419268">
    <property type="component" value="Unassembled WGS sequence"/>
</dbReference>